<evidence type="ECO:0000256" key="2">
    <source>
        <dbReference type="ARBA" id="ARBA00023002"/>
    </source>
</evidence>
<evidence type="ECO:0000256" key="1">
    <source>
        <dbReference type="ARBA" id="ARBA00022857"/>
    </source>
</evidence>
<dbReference type="SUPFAM" id="SSF51735">
    <property type="entry name" value="NAD(P)-binding Rossmann-fold domains"/>
    <property type="match status" value="1"/>
</dbReference>
<dbReference type="InterPro" id="IPR051609">
    <property type="entry name" value="NmrA/Isoflavone_reductase-like"/>
</dbReference>
<gene>
    <name evidence="3" type="ORF">CMEL01_01855</name>
</gene>
<dbReference type="InterPro" id="IPR036291">
    <property type="entry name" value="NAD(P)-bd_dom_sf"/>
</dbReference>
<name>A0AAI9V9D0_9PEZI</name>
<dbReference type="EMBL" id="MLGG01000001">
    <property type="protein sequence ID" value="KAK1470088.1"/>
    <property type="molecule type" value="Genomic_DNA"/>
</dbReference>
<keyword evidence="1" id="KW-0521">NADP</keyword>
<accession>A0AAI9V9D0</accession>
<dbReference type="PANTHER" id="PTHR47706:SF1">
    <property type="entry name" value="CIPA-LIKE, PUTATIVE (AFU_ORTHOLOGUE AFUA_1G12460)-RELATED"/>
    <property type="match status" value="1"/>
</dbReference>
<dbReference type="Gene3D" id="3.40.50.720">
    <property type="entry name" value="NAD(P)-binding Rossmann-like Domain"/>
    <property type="match status" value="1"/>
</dbReference>
<keyword evidence="2" id="KW-0560">Oxidoreductase</keyword>
<protein>
    <recommendedName>
        <fullName evidence="5">NmrA-like domain-containing protein</fullName>
    </recommendedName>
</protein>
<dbReference type="GO" id="GO:0016491">
    <property type="term" value="F:oxidoreductase activity"/>
    <property type="evidence" value="ECO:0007669"/>
    <property type="project" value="UniProtKB-KW"/>
</dbReference>
<evidence type="ECO:0000313" key="4">
    <source>
        <dbReference type="Proteomes" id="UP001239795"/>
    </source>
</evidence>
<organism evidence="3 4">
    <name type="scientific">Colletotrichum melonis</name>
    <dbReference type="NCBI Taxonomy" id="1209925"/>
    <lineage>
        <taxon>Eukaryota</taxon>
        <taxon>Fungi</taxon>
        <taxon>Dikarya</taxon>
        <taxon>Ascomycota</taxon>
        <taxon>Pezizomycotina</taxon>
        <taxon>Sordariomycetes</taxon>
        <taxon>Hypocreomycetidae</taxon>
        <taxon>Glomerellales</taxon>
        <taxon>Glomerellaceae</taxon>
        <taxon>Colletotrichum</taxon>
        <taxon>Colletotrichum acutatum species complex</taxon>
    </lineage>
</organism>
<proteinExistence type="predicted"/>
<dbReference type="Proteomes" id="UP001239795">
    <property type="component" value="Unassembled WGS sequence"/>
</dbReference>
<dbReference type="AlphaFoldDB" id="A0AAI9V9D0"/>
<dbReference type="PANTHER" id="PTHR47706">
    <property type="entry name" value="NMRA-LIKE FAMILY PROTEIN"/>
    <property type="match status" value="1"/>
</dbReference>
<keyword evidence="4" id="KW-1185">Reference proteome</keyword>
<comment type="caution">
    <text evidence="3">The sequence shown here is derived from an EMBL/GenBank/DDBJ whole genome shotgun (WGS) entry which is preliminary data.</text>
</comment>
<sequence>MSLHLLIKECRNSILARRLRILLAIQLTIVHFEEAPKQSISKCLLSTLRLPVQQAISDNHSIFKSLLDAGFIVTALFRPGGNASALIHTQSLHQSSRRSHLRLTPLQPALLGIDVIISCVATLAIGSQKPLIDALVAAGVRRFIQAEFGMDSANAL</sequence>
<evidence type="ECO:0008006" key="5">
    <source>
        <dbReference type="Google" id="ProtNLM"/>
    </source>
</evidence>
<reference evidence="3 4" key="1">
    <citation type="submission" date="2016-10" db="EMBL/GenBank/DDBJ databases">
        <title>The genome sequence of Colletotrichum fioriniae PJ7.</title>
        <authorList>
            <person name="Baroncelli R."/>
        </authorList>
    </citation>
    <scope>NUCLEOTIDE SEQUENCE [LARGE SCALE GENOMIC DNA]</scope>
    <source>
        <strain evidence="3">Col 31</strain>
    </source>
</reference>
<evidence type="ECO:0000313" key="3">
    <source>
        <dbReference type="EMBL" id="KAK1470088.1"/>
    </source>
</evidence>